<protein>
    <recommendedName>
        <fullName evidence="5">HCP-like protein</fullName>
    </recommendedName>
</protein>
<dbReference type="InterPro" id="IPR050767">
    <property type="entry name" value="Sel1_AlgK"/>
</dbReference>
<gene>
    <name evidence="3" type="ORF">K457DRAFT_1909489</name>
</gene>
<dbReference type="InterPro" id="IPR011990">
    <property type="entry name" value="TPR-like_helical_dom_sf"/>
</dbReference>
<dbReference type="InterPro" id="IPR006597">
    <property type="entry name" value="Sel1-like"/>
</dbReference>
<dbReference type="Proteomes" id="UP000078512">
    <property type="component" value="Unassembled WGS sequence"/>
</dbReference>
<accession>A0A197JKG2</accession>
<keyword evidence="4" id="KW-1185">Reference proteome</keyword>
<reference evidence="3 4" key="1">
    <citation type="submission" date="2016-05" db="EMBL/GenBank/DDBJ databases">
        <title>Genome sequencing reveals origins of a unique bacterial endosymbiosis in the earliest lineages of terrestrial Fungi.</title>
        <authorList>
            <consortium name="DOE Joint Genome Institute"/>
            <person name="Uehling J."/>
            <person name="Gryganskyi A."/>
            <person name="Hameed K."/>
            <person name="Tschaplinski T."/>
            <person name="Misztal P."/>
            <person name="Wu S."/>
            <person name="Desiro A."/>
            <person name="Vande Pol N."/>
            <person name="Du Z.-Y."/>
            <person name="Zienkiewicz A."/>
            <person name="Zienkiewicz K."/>
            <person name="Morin E."/>
            <person name="Tisserant E."/>
            <person name="Splivallo R."/>
            <person name="Hainaut M."/>
            <person name="Henrissat B."/>
            <person name="Ohm R."/>
            <person name="Kuo A."/>
            <person name="Yan J."/>
            <person name="Lipzen A."/>
            <person name="Nolan M."/>
            <person name="Labutti K."/>
            <person name="Barry K."/>
            <person name="Goldstein A."/>
            <person name="Labbe J."/>
            <person name="Schadt C."/>
            <person name="Tuskan G."/>
            <person name="Grigoriev I."/>
            <person name="Martin F."/>
            <person name="Vilgalys R."/>
            <person name="Bonito G."/>
        </authorList>
    </citation>
    <scope>NUCLEOTIDE SEQUENCE [LARGE SCALE GENOMIC DNA]</scope>
    <source>
        <strain evidence="3 4">AG-77</strain>
    </source>
</reference>
<name>A0A197JKG2_9FUNG</name>
<dbReference type="PANTHER" id="PTHR11102">
    <property type="entry name" value="SEL-1-LIKE PROTEIN"/>
    <property type="match status" value="1"/>
</dbReference>
<dbReference type="Pfam" id="PF08238">
    <property type="entry name" value="Sel1"/>
    <property type="match status" value="2"/>
</dbReference>
<evidence type="ECO:0000256" key="2">
    <source>
        <dbReference type="SAM" id="MobiDB-lite"/>
    </source>
</evidence>
<dbReference type="Gene3D" id="1.25.40.10">
    <property type="entry name" value="Tetratricopeptide repeat domain"/>
    <property type="match status" value="1"/>
</dbReference>
<dbReference type="STRING" id="1314771.A0A197JKG2"/>
<comment type="similarity">
    <text evidence="1">Belongs to the sel-1 family.</text>
</comment>
<sequence length="338" mass="37065">MAVQDVHPNVQGVRRVYESGPPSSSSETMYLVCHPDPSLKKDILLWDDILAVFSSALYVRCGATVLPFAKGPDFKNLDPLRIAAVPGATLDVVIRDQLIEKELSLDTLQQALPDSPQEYPNVLSIPISNATIAAIRRNPVGGLVEEAMQNYNHIDNPATLPPRRGLQTTQADQTSSNQTSSNQTSSNQTSSNQTSPDNTAYATNSSNNSAKHPGAPQERSSTGTLDFTETVMNARLGDKHAQNTLGEMYKNGRGVHQDYQAAMDWFHKAADQGLARAQFNIGDLYDYGHGVSQDFSKAMDWFLWPLLKMTWRPKVPSEIYTPMAKAFPKTIVKGSNGT</sequence>
<dbReference type="PANTHER" id="PTHR11102:SF160">
    <property type="entry name" value="ERAD-ASSOCIATED E3 UBIQUITIN-PROTEIN LIGASE COMPONENT HRD3"/>
    <property type="match status" value="1"/>
</dbReference>
<dbReference type="AlphaFoldDB" id="A0A197JKG2"/>
<dbReference type="OrthoDB" id="2430390at2759"/>
<evidence type="ECO:0000313" key="4">
    <source>
        <dbReference type="Proteomes" id="UP000078512"/>
    </source>
</evidence>
<proteinExistence type="inferred from homology"/>
<evidence type="ECO:0000256" key="1">
    <source>
        <dbReference type="ARBA" id="ARBA00038101"/>
    </source>
</evidence>
<feature type="compositionally biased region" description="Low complexity" evidence="2">
    <location>
        <begin position="167"/>
        <end position="210"/>
    </location>
</feature>
<evidence type="ECO:0000313" key="3">
    <source>
        <dbReference type="EMBL" id="OAQ25707.1"/>
    </source>
</evidence>
<organism evidence="3 4">
    <name type="scientific">Linnemannia elongata AG-77</name>
    <dbReference type="NCBI Taxonomy" id="1314771"/>
    <lineage>
        <taxon>Eukaryota</taxon>
        <taxon>Fungi</taxon>
        <taxon>Fungi incertae sedis</taxon>
        <taxon>Mucoromycota</taxon>
        <taxon>Mortierellomycotina</taxon>
        <taxon>Mortierellomycetes</taxon>
        <taxon>Mortierellales</taxon>
        <taxon>Mortierellaceae</taxon>
        <taxon>Linnemannia</taxon>
    </lineage>
</organism>
<feature type="region of interest" description="Disordered" evidence="2">
    <location>
        <begin position="153"/>
        <end position="223"/>
    </location>
</feature>
<evidence type="ECO:0008006" key="5">
    <source>
        <dbReference type="Google" id="ProtNLM"/>
    </source>
</evidence>
<dbReference type="SMART" id="SM00671">
    <property type="entry name" value="SEL1"/>
    <property type="match status" value="2"/>
</dbReference>
<dbReference type="SUPFAM" id="SSF81901">
    <property type="entry name" value="HCP-like"/>
    <property type="match status" value="1"/>
</dbReference>
<dbReference type="EMBL" id="KV442075">
    <property type="protein sequence ID" value="OAQ25707.1"/>
    <property type="molecule type" value="Genomic_DNA"/>
</dbReference>